<protein>
    <recommendedName>
        <fullName evidence="1">Hemerythrin-like domain-containing protein</fullName>
    </recommendedName>
</protein>
<evidence type="ECO:0000313" key="3">
    <source>
        <dbReference type="Proteomes" id="UP000321513"/>
    </source>
</evidence>
<gene>
    <name evidence="2" type="ORF">SAE01_46620</name>
</gene>
<reference evidence="2 3" key="1">
    <citation type="submission" date="2019-07" db="EMBL/GenBank/DDBJ databases">
        <title>Whole genome shotgun sequence of Segetibacter aerophilus NBRC 106135.</title>
        <authorList>
            <person name="Hosoyama A."/>
            <person name="Uohara A."/>
            <person name="Ohji S."/>
            <person name="Ichikawa N."/>
        </authorList>
    </citation>
    <scope>NUCLEOTIDE SEQUENCE [LARGE SCALE GENOMIC DNA]</scope>
    <source>
        <strain evidence="2 3">NBRC 106135</strain>
    </source>
</reference>
<dbReference type="AlphaFoldDB" id="A0A512BJN2"/>
<accession>A0A512BJN2</accession>
<dbReference type="RefSeq" id="WP_147206290.1">
    <property type="nucleotide sequence ID" value="NZ_BJYT01000043.1"/>
</dbReference>
<proteinExistence type="predicted"/>
<dbReference type="Gene3D" id="1.20.120.520">
    <property type="entry name" value="nmb1532 protein domain like"/>
    <property type="match status" value="1"/>
</dbReference>
<evidence type="ECO:0000313" key="2">
    <source>
        <dbReference type="EMBL" id="GEO12166.1"/>
    </source>
</evidence>
<dbReference type="Pfam" id="PF01814">
    <property type="entry name" value="Hemerythrin"/>
    <property type="match status" value="1"/>
</dbReference>
<evidence type="ECO:0000259" key="1">
    <source>
        <dbReference type="Pfam" id="PF01814"/>
    </source>
</evidence>
<dbReference type="Proteomes" id="UP000321513">
    <property type="component" value="Unassembled WGS sequence"/>
</dbReference>
<organism evidence="2 3">
    <name type="scientific">Segetibacter aerophilus</name>
    <dbReference type="NCBI Taxonomy" id="670293"/>
    <lineage>
        <taxon>Bacteria</taxon>
        <taxon>Pseudomonadati</taxon>
        <taxon>Bacteroidota</taxon>
        <taxon>Chitinophagia</taxon>
        <taxon>Chitinophagales</taxon>
        <taxon>Chitinophagaceae</taxon>
        <taxon>Segetibacter</taxon>
    </lineage>
</organism>
<dbReference type="InterPro" id="IPR012312">
    <property type="entry name" value="Hemerythrin-like"/>
</dbReference>
<dbReference type="OrthoDB" id="9793254at2"/>
<keyword evidence="3" id="KW-1185">Reference proteome</keyword>
<name>A0A512BJN2_9BACT</name>
<feature type="domain" description="Hemerythrin-like" evidence="1">
    <location>
        <begin position="40"/>
        <end position="123"/>
    </location>
</feature>
<dbReference type="EMBL" id="BJYT01000043">
    <property type="protein sequence ID" value="GEO12166.1"/>
    <property type="molecule type" value="Genomic_DNA"/>
</dbReference>
<comment type="caution">
    <text evidence="2">The sequence shown here is derived from an EMBL/GenBank/DDBJ whole genome shotgun (WGS) entry which is preliminary data.</text>
</comment>
<sequence length="162" mass="18721">MSQKPIKRSQNLVPLSKDHHEGLLVVWKIRQGVRNAVAGKRIADFVLHAFTTHLAPHFREEEELLFSKVDSADELCVKALEQHAAIKQMVSELPVESEGLINKLEAFANLLEEHIRFEERTLFFHLENQLPSKTMDAIGDALVLIHSNKQPLFWYDQFWVKN</sequence>